<organism evidence="2">
    <name type="scientific">marine sediment metagenome</name>
    <dbReference type="NCBI Taxonomy" id="412755"/>
    <lineage>
        <taxon>unclassified sequences</taxon>
        <taxon>metagenomes</taxon>
        <taxon>ecological metagenomes</taxon>
    </lineage>
</organism>
<dbReference type="InterPro" id="IPR036409">
    <property type="entry name" value="Aldolase_II/adducin_N_sf"/>
</dbReference>
<proteinExistence type="predicted"/>
<comment type="caution">
    <text evidence="2">The sequence shown here is derived from an EMBL/GenBank/DDBJ whole genome shotgun (WGS) entry which is preliminary data.</text>
</comment>
<evidence type="ECO:0000259" key="1">
    <source>
        <dbReference type="Pfam" id="PF00596"/>
    </source>
</evidence>
<dbReference type="SUPFAM" id="SSF53639">
    <property type="entry name" value="AraD/HMP-PK domain-like"/>
    <property type="match status" value="1"/>
</dbReference>
<dbReference type="Pfam" id="PF00596">
    <property type="entry name" value="Aldolase_II"/>
    <property type="match status" value="1"/>
</dbReference>
<name>X1V9E2_9ZZZZ</name>
<evidence type="ECO:0000313" key="2">
    <source>
        <dbReference type="EMBL" id="GAJ09601.1"/>
    </source>
</evidence>
<dbReference type="InterPro" id="IPR001303">
    <property type="entry name" value="Aldolase_II/adducin_N"/>
</dbReference>
<protein>
    <recommendedName>
        <fullName evidence="1">Class II aldolase/adducin N-terminal domain-containing protein</fullName>
    </recommendedName>
</protein>
<dbReference type="AlphaFoldDB" id="X1V9E2"/>
<feature type="domain" description="Class II aldolase/adducin N-terminal" evidence="1">
    <location>
        <begin position="9"/>
        <end position="136"/>
    </location>
</feature>
<accession>X1V9E2</accession>
<reference evidence="2" key="1">
    <citation type="journal article" date="2014" name="Front. Microbiol.">
        <title>High frequency of phylogenetically diverse reductive dehalogenase-homologous genes in deep subseafloor sedimentary metagenomes.</title>
        <authorList>
            <person name="Kawai M."/>
            <person name="Futagami T."/>
            <person name="Toyoda A."/>
            <person name="Takaki Y."/>
            <person name="Nishi S."/>
            <person name="Hori S."/>
            <person name="Arai W."/>
            <person name="Tsubouchi T."/>
            <person name="Morono Y."/>
            <person name="Uchiyama I."/>
            <person name="Ito T."/>
            <person name="Fujiyama A."/>
            <person name="Inagaki F."/>
            <person name="Takami H."/>
        </authorList>
    </citation>
    <scope>NUCLEOTIDE SEQUENCE</scope>
    <source>
        <strain evidence="2">Expedition CK06-06</strain>
    </source>
</reference>
<dbReference type="Gene3D" id="3.40.225.10">
    <property type="entry name" value="Class II aldolase/adducin N-terminal domain"/>
    <property type="match status" value="1"/>
</dbReference>
<feature type="non-terminal residue" evidence="2">
    <location>
        <position position="146"/>
    </location>
</feature>
<gene>
    <name evidence="2" type="ORF">S12H4_43655</name>
</gene>
<sequence length="146" mass="16058">MNINRILTELVKISNTVGKDSSLVLGGFGNTSVKTADGKYMYIKASGTALKDMTSRRGWRRIKVDSVLTMLTDKSLSRIDADERETKVTNALLSACDDKSKAGRRPSIESGFHSILDRCVIHLHPAAVLAYACAKNGRAELQKLFR</sequence>
<dbReference type="EMBL" id="BARW01026815">
    <property type="protein sequence ID" value="GAJ09601.1"/>
    <property type="molecule type" value="Genomic_DNA"/>
</dbReference>